<sequence length="204" mass="21931">MGRARARGRKPGRETVTADTPAGQDPGDVLAYRSLSAVVIFLVTAAAGALGDLASKSKVFSQLLDSPAHSTMVIPGLLRFTLSTNPGIVFGLRLAPWAILLATMAAVVAVAVLFATSARRFRWLHVALGMVLGGALGNAYDRLFSYVHLPGESRAHVGEVRDFIDFYPISYPLFNVADILLVVGVCIILLHVFRHRKDPRPGGR</sequence>
<dbReference type="PROSITE" id="PS00855">
    <property type="entry name" value="SPASE_II"/>
    <property type="match status" value="1"/>
</dbReference>
<dbReference type="GO" id="GO:0006508">
    <property type="term" value="P:proteolysis"/>
    <property type="evidence" value="ECO:0007669"/>
    <property type="project" value="UniProtKB-KW"/>
</dbReference>
<dbReference type="AlphaFoldDB" id="A0A0F9HXG1"/>
<keyword evidence="1" id="KW-1003">Cell membrane</keyword>
<evidence type="ECO:0000313" key="9">
    <source>
        <dbReference type="EMBL" id="KKL86425.1"/>
    </source>
</evidence>
<proteinExistence type="inferred from homology"/>
<keyword evidence="6 8" id="KW-0472">Membrane</keyword>
<dbReference type="PRINTS" id="PR00781">
    <property type="entry name" value="LIPOSIGPTASE"/>
</dbReference>
<evidence type="ECO:0000256" key="2">
    <source>
        <dbReference type="ARBA" id="ARBA00022670"/>
    </source>
</evidence>
<dbReference type="GO" id="GO:0016020">
    <property type="term" value="C:membrane"/>
    <property type="evidence" value="ECO:0007669"/>
    <property type="project" value="InterPro"/>
</dbReference>
<evidence type="ECO:0000256" key="6">
    <source>
        <dbReference type="ARBA" id="ARBA00023136"/>
    </source>
</evidence>
<dbReference type="PANTHER" id="PTHR33695:SF1">
    <property type="entry name" value="LIPOPROTEIN SIGNAL PEPTIDASE"/>
    <property type="match status" value="1"/>
</dbReference>
<evidence type="ECO:0000256" key="7">
    <source>
        <dbReference type="SAM" id="MobiDB-lite"/>
    </source>
</evidence>
<evidence type="ECO:0000256" key="8">
    <source>
        <dbReference type="SAM" id="Phobius"/>
    </source>
</evidence>
<evidence type="ECO:0000256" key="5">
    <source>
        <dbReference type="ARBA" id="ARBA00022989"/>
    </source>
</evidence>
<keyword evidence="4" id="KW-0378">Hydrolase</keyword>
<feature type="region of interest" description="Disordered" evidence="7">
    <location>
        <begin position="1"/>
        <end position="22"/>
    </location>
</feature>
<keyword evidence="3 8" id="KW-0812">Transmembrane</keyword>
<dbReference type="InterPro" id="IPR001872">
    <property type="entry name" value="Peptidase_A8"/>
</dbReference>
<keyword evidence="2" id="KW-0645">Protease</keyword>
<dbReference type="GO" id="GO:0004190">
    <property type="term" value="F:aspartic-type endopeptidase activity"/>
    <property type="evidence" value="ECO:0007669"/>
    <property type="project" value="InterPro"/>
</dbReference>
<reference evidence="9" key="1">
    <citation type="journal article" date="2015" name="Nature">
        <title>Complex archaea that bridge the gap between prokaryotes and eukaryotes.</title>
        <authorList>
            <person name="Spang A."/>
            <person name="Saw J.H."/>
            <person name="Jorgensen S.L."/>
            <person name="Zaremba-Niedzwiedzka K."/>
            <person name="Martijn J."/>
            <person name="Lind A.E."/>
            <person name="van Eijk R."/>
            <person name="Schleper C."/>
            <person name="Guy L."/>
            <person name="Ettema T.J."/>
        </authorList>
    </citation>
    <scope>NUCLEOTIDE SEQUENCE</scope>
</reference>
<evidence type="ECO:0008006" key="10">
    <source>
        <dbReference type="Google" id="ProtNLM"/>
    </source>
</evidence>
<dbReference type="HAMAP" id="MF_00161">
    <property type="entry name" value="LspA"/>
    <property type="match status" value="1"/>
</dbReference>
<feature type="transmembrane region" description="Helical" evidence="8">
    <location>
        <begin position="173"/>
        <end position="193"/>
    </location>
</feature>
<dbReference type="EMBL" id="LAZR01021120">
    <property type="protein sequence ID" value="KKL86425.1"/>
    <property type="molecule type" value="Genomic_DNA"/>
</dbReference>
<protein>
    <recommendedName>
        <fullName evidence="10">Lipoprotein signal peptidase</fullName>
    </recommendedName>
</protein>
<gene>
    <name evidence="9" type="ORF">LCGC14_1944850</name>
</gene>
<keyword evidence="5 8" id="KW-1133">Transmembrane helix</keyword>
<evidence type="ECO:0000256" key="3">
    <source>
        <dbReference type="ARBA" id="ARBA00022692"/>
    </source>
</evidence>
<feature type="transmembrane region" description="Helical" evidence="8">
    <location>
        <begin position="30"/>
        <end position="51"/>
    </location>
</feature>
<accession>A0A0F9HXG1</accession>
<evidence type="ECO:0000256" key="4">
    <source>
        <dbReference type="ARBA" id="ARBA00022801"/>
    </source>
</evidence>
<evidence type="ECO:0000256" key="1">
    <source>
        <dbReference type="ARBA" id="ARBA00022475"/>
    </source>
</evidence>
<dbReference type="Pfam" id="PF01252">
    <property type="entry name" value="Peptidase_A8"/>
    <property type="match status" value="1"/>
</dbReference>
<feature type="transmembrane region" description="Helical" evidence="8">
    <location>
        <begin position="123"/>
        <end position="140"/>
    </location>
</feature>
<feature type="transmembrane region" description="Helical" evidence="8">
    <location>
        <begin position="94"/>
        <end position="116"/>
    </location>
</feature>
<name>A0A0F9HXG1_9ZZZZ</name>
<dbReference type="PANTHER" id="PTHR33695">
    <property type="entry name" value="LIPOPROTEIN SIGNAL PEPTIDASE"/>
    <property type="match status" value="1"/>
</dbReference>
<comment type="caution">
    <text evidence="9">The sequence shown here is derived from an EMBL/GenBank/DDBJ whole genome shotgun (WGS) entry which is preliminary data.</text>
</comment>
<feature type="compositionally biased region" description="Basic residues" evidence="7">
    <location>
        <begin position="1"/>
        <end position="10"/>
    </location>
</feature>
<organism evidence="9">
    <name type="scientific">marine sediment metagenome</name>
    <dbReference type="NCBI Taxonomy" id="412755"/>
    <lineage>
        <taxon>unclassified sequences</taxon>
        <taxon>metagenomes</taxon>
        <taxon>ecological metagenomes</taxon>
    </lineage>
</organism>